<evidence type="ECO:0000313" key="4">
    <source>
        <dbReference type="EMBL" id="KAK7428138.1"/>
    </source>
</evidence>
<dbReference type="Proteomes" id="UP001498421">
    <property type="component" value="Unassembled WGS sequence"/>
</dbReference>
<dbReference type="Gene3D" id="3.90.25.10">
    <property type="entry name" value="UDP-galactose 4-epimerase, domain 1"/>
    <property type="match status" value="1"/>
</dbReference>
<accession>A0ABR1I3N7</accession>
<dbReference type="PANTHER" id="PTHR42748:SF31">
    <property type="entry name" value="NMRA-LIKE DOMAIN-CONTAINING PROTEIN-RELATED"/>
    <property type="match status" value="1"/>
</dbReference>
<dbReference type="InterPro" id="IPR051164">
    <property type="entry name" value="NmrA-like_oxidored"/>
</dbReference>
<comment type="caution">
    <text evidence="4">The sequence shown here is derived from an EMBL/GenBank/DDBJ whole genome shotgun (WGS) entry which is preliminary data.</text>
</comment>
<organism evidence="4 5">
    <name type="scientific">Neonectria magnoliae</name>
    <dbReference type="NCBI Taxonomy" id="2732573"/>
    <lineage>
        <taxon>Eukaryota</taxon>
        <taxon>Fungi</taxon>
        <taxon>Dikarya</taxon>
        <taxon>Ascomycota</taxon>
        <taxon>Pezizomycotina</taxon>
        <taxon>Sordariomycetes</taxon>
        <taxon>Hypocreomycetidae</taxon>
        <taxon>Hypocreales</taxon>
        <taxon>Nectriaceae</taxon>
        <taxon>Neonectria</taxon>
    </lineage>
</organism>
<dbReference type="PANTHER" id="PTHR42748">
    <property type="entry name" value="NITROGEN METABOLITE REPRESSION PROTEIN NMRA FAMILY MEMBER"/>
    <property type="match status" value="1"/>
</dbReference>
<keyword evidence="5" id="KW-1185">Reference proteome</keyword>
<protein>
    <recommendedName>
        <fullName evidence="3">NmrA-like domain-containing protein</fullName>
    </recommendedName>
</protein>
<evidence type="ECO:0000259" key="3">
    <source>
        <dbReference type="Pfam" id="PF05368"/>
    </source>
</evidence>
<evidence type="ECO:0000313" key="5">
    <source>
        <dbReference type="Proteomes" id="UP001498421"/>
    </source>
</evidence>
<dbReference type="EMBL" id="JAZAVK010000045">
    <property type="protein sequence ID" value="KAK7428138.1"/>
    <property type="molecule type" value="Genomic_DNA"/>
</dbReference>
<keyword evidence="2" id="KW-0521">NADP</keyword>
<dbReference type="InterPro" id="IPR008030">
    <property type="entry name" value="NmrA-like"/>
</dbReference>
<reference evidence="4 5" key="1">
    <citation type="journal article" date="2025" name="Microbiol. Resour. Announc.">
        <title>Draft genome sequences for Neonectria magnoliae and Neonectria punicea, canker pathogens of Liriodendron tulipifera and Acer saccharum in West Virginia.</title>
        <authorList>
            <person name="Petronek H.M."/>
            <person name="Kasson M.T."/>
            <person name="Metheny A.M."/>
            <person name="Stauder C.M."/>
            <person name="Lovett B."/>
            <person name="Lynch S.C."/>
            <person name="Garnas J.R."/>
            <person name="Kasson L.R."/>
            <person name="Stajich J.E."/>
        </authorList>
    </citation>
    <scope>NUCLEOTIDE SEQUENCE [LARGE SCALE GENOMIC DNA]</scope>
    <source>
        <strain evidence="4 5">NRRL 64651</strain>
    </source>
</reference>
<dbReference type="CDD" id="cd05251">
    <property type="entry name" value="NmrA_like_SDR_a"/>
    <property type="match status" value="1"/>
</dbReference>
<sequence length="302" mass="33141">MSKLITVFGATGIQGGSVIRAILNDATLSKEFKIRGVTRDTSKPAAKELEARGVEVVSADISFVEQVAPVVKDAHTVFLITNFWEKMSEEIEVAQGKAVTDASKAAGVKHLIFSSLLNTTEISDGRLPNIAHFVGKSRIEQYIRDSGVPATFVLPGTYMSNMFTTIRRGEEGAYTLAFPVSGEKAQFPLFDAASKFVKAAIQNYPSYLGKRIYAATEYYTPARIAHEFSEVIGVPASFVQIPTETFKSYLPAPIAQEMLENILLLEDPGYYAGADLTESLALLEEAPTSWKSFVARHKEKWL</sequence>
<proteinExistence type="inferred from homology"/>
<name>A0ABR1I3N7_9HYPO</name>
<dbReference type="SUPFAM" id="SSF51735">
    <property type="entry name" value="NAD(P)-binding Rossmann-fold domains"/>
    <property type="match status" value="1"/>
</dbReference>
<comment type="similarity">
    <text evidence="1">Belongs to the NmrA-type oxidoreductase family.</text>
</comment>
<evidence type="ECO:0000256" key="2">
    <source>
        <dbReference type="ARBA" id="ARBA00022857"/>
    </source>
</evidence>
<gene>
    <name evidence="4" type="ORF">QQZ08_005377</name>
</gene>
<dbReference type="InterPro" id="IPR036291">
    <property type="entry name" value="NAD(P)-bd_dom_sf"/>
</dbReference>
<dbReference type="Pfam" id="PF05368">
    <property type="entry name" value="NmrA"/>
    <property type="match status" value="1"/>
</dbReference>
<feature type="domain" description="NmrA-like" evidence="3">
    <location>
        <begin position="1"/>
        <end position="281"/>
    </location>
</feature>
<evidence type="ECO:0000256" key="1">
    <source>
        <dbReference type="ARBA" id="ARBA00006328"/>
    </source>
</evidence>
<dbReference type="Gene3D" id="3.40.50.720">
    <property type="entry name" value="NAD(P)-binding Rossmann-like Domain"/>
    <property type="match status" value="1"/>
</dbReference>